<dbReference type="PANTHER" id="PTHR43199:SF1">
    <property type="entry name" value="GLUTATHIONE HYDROLASE PROENZYME"/>
    <property type="match status" value="1"/>
</dbReference>
<dbReference type="InterPro" id="IPR000101">
    <property type="entry name" value="GGT_peptidase"/>
</dbReference>
<dbReference type="InterPro" id="IPR051792">
    <property type="entry name" value="GGT_bact"/>
</dbReference>
<dbReference type="InterPro" id="IPR043137">
    <property type="entry name" value="GGT_ssub_C"/>
</dbReference>
<dbReference type="InterPro" id="IPR029055">
    <property type="entry name" value="Ntn_hydrolases_N"/>
</dbReference>
<evidence type="ECO:0008006" key="7">
    <source>
        <dbReference type="Google" id="ProtNLM"/>
    </source>
</evidence>
<gene>
    <name evidence="6" type="ORF">METZ01_LOCUS6912</name>
</gene>
<evidence type="ECO:0000313" key="6">
    <source>
        <dbReference type="EMBL" id="SUZ54058.1"/>
    </source>
</evidence>
<keyword evidence="2" id="KW-0808">Transferase</keyword>
<dbReference type="PROSITE" id="PS51257">
    <property type="entry name" value="PROKAR_LIPOPROTEIN"/>
    <property type="match status" value="1"/>
</dbReference>
<keyword evidence="4" id="KW-0865">Zymogen</keyword>
<keyword evidence="3" id="KW-0378">Hydrolase</keyword>
<dbReference type="Gene3D" id="1.10.246.130">
    <property type="match status" value="1"/>
</dbReference>
<evidence type="ECO:0000256" key="2">
    <source>
        <dbReference type="ARBA" id="ARBA00022679"/>
    </source>
</evidence>
<dbReference type="GO" id="GO:0006751">
    <property type="term" value="P:glutathione catabolic process"/>
    <property type="evidence" value="ECO:0007669"/>
    <property type="project" value="InterPro"/>
</dbReference>
<proteinExistence type="inferred from homology"/>
<dbReference type="InterPro" id="IPR043138">
    <property type="entry name" value="GGT_lsub"/>
</dbReference>
<dbReference type="PROSITE" id="PS00462">
    <property type="entry name" value="G_GLU_TRANSPEPTIDASE"/>
    <property type="match status" value="1"/>
</dbReference>
<keyword evidence="5" id="KW-0012">Acyltransferase</keyword>
<dbReference type="Gene3D" id="3.60.20.40">
    <property type="match status" value="1"/>
</dbReference>
<dbReference type="PANTHER" id="PTHR43199">
    <property type="entry name" value="GLUTATHIONE HYDROLASE"/>
    <property type="match status" value="1"/>
</dbReference>
<dbReference type="PRINTS" id="PR01210">
    <property type="entry name" value="GGTRANSPTASE"/>
</dbReference>
<accession>A0A381NJL7</accession>
<dbReference type="InterPro" id="IPR055262">
    <property type="entry name" value="GGT_CS"/>
</dbReference>
<comment type="similarity">
    <text evidence="1">Belongs to the gamma-glutamyltransferase family.</text>
</comment>
<reference evidence="6" key="1">
    <citation type="submission" date="2018-05" db="EMBL/GenBank/DDBJ databases">
        <authorList>
            <person name="Lanie J.A."/>
            <person name="Ng W.-L."/>
            <person name="Kazmierczak K.M."/>
            <person name="Andrzejewski T.M."/>
            <person name="Davidsen T.M."/>
            <person name="Wayne K.J."/>
            <person name="Tettelin H."/>
            <person name="Glass J.I."/>
            <person name="Rusch D."/>
            <person name="Podicherti R."/>
            <person name="Tsui H.-C.T."/>
            <person name="Winkler M.E."/>
        </authorList>
    </citation>
    <scope>NUCLEOTIDE SEQUENCE</scope>
</reference>
<protein>
    <recommendedName>
        <fullName evidence="7">Gamma-glutamyltransferase</fullName>
    </recommendedName>
</protein>
<dbReference type="NCBIfam" id="TIGR00066">
    <property type="entry name" value="g_glut_trans"/>
    <property type="match status" value="1"/>
</dbReference>
<sequence length="587" mass="62844">MNKTRVSITGQLATLILSALVVASCYTNVSTVDDRALFPAGWMFSEREEPVTASNGMVVSTDELASRIGVDIMRSGGNAVDAAVAVHFALAVVNPEAGNIGGGGFMVTRMADGTSAALDFREKAPLAATRDMYLDEEGNLTEKSVIGHLAAGVPGSVAGMWEAHQRFGSIDWEDLVSPAVELANGFEVKERFLGSLSSTMVESLSNFPASAAQFLPRDGQPPLVGDTLRQLHLAKTLGRIRDWGPDGFYKGETADLIVAEMERGGGIITLQDLAEYTAEWREPISFTYRDHTVISMPPSSSGGATMAEMANILEGYDVGSMDWHGAKMIHLYAEAWKRSYADRNHYLADPDFVDMPIDRMTSETYARVRASTISKTAATSSIEIGPGMEGPAEGENTTHYSIVDAYGNAVTVTTTINSWYGSKVTVTEAGFVLNNEMDDFAAKPGTANQFGLVQGENNAVAPGKRMLSAMTPTVVVNPDGTLRMVTGTPGGATIITTVFQTISNVLDYGMNVVDAVNAPRVHHQHLPDQIYFEPAGLDPETVAQLQAMGHTLVERTGMSGDAQVIIVDGDLLKAWSDPRRGGRAVGY</sequence>
<evidence type="ECO:0000256" key="3">
    <source>
        <dbReference type="ARBA" id="ARBA00022801"/>
    </source>
</evidence>
<evidence type="ECO:0000256" key="4">
    <source>
        <dbReference type="ARBA" id="ARBA00023145"/>
    </source>
</evidence>
<dbReference type="GO" id="GO:0036374">
    <property type="term" value="F:glutathione hydrolase activity"/>
    <property type="evidence" value="ECO:0007669"/>
    <property type="project" value="InterPro"/>
</dbReference>
<dbReference type="AlphaFoldDB" id="A0A381NJL7"/>
<organism evidence="6">
    <name type="scientific">marine metagenome</name>
    <dbReference type="NCBI Taxonomy" id="408172"/>
    <lineage>
        <taxon>unclassified sequences</taxon>
        <taxon>metagenomes</taxon>
        <taxon>ecological metagenomes</taxon>
    </lineage>
</organism>
<dbReference type="GO" id="GO:0016746">
    <property type="term" value="F:acyltransferase activity"/>
    <property type="evidence" value="ECO:0007669"/>
    <property type="project" value="UniProtKB-KW"/>
</dbReference>
<dbReference type="Pfam" id="PF01019">
    <property type="entry name" value="G_glu_transpept"/>
    <property type="match status" value="1"/>
</dbReference>
<dbReference type="SUPFAM" id="SSF56235">
    <property type="entry name" value="N-terminal nucleophile aminohydrolases (Ntn hydrolases)"/>
    <property type="match status" value="1"/>
</dbReference>
<dbReference type="EMBL" id="UINC01000366">
    <property type="protein sequence ID" value="SUZ54058.1"/>
    <property type="molecule type" value="Genomic_DNA"/>
</dbReference>
<evidence type="ECO:0000256" key="1">
    <source>
        <dbReference type="ARBA" id="ARBA00009381"/>
    </source>
</evidence>
<evidence type="ECO:0000256" key="5">
    <source>
        <dbReference type="ARBA" id="ARBA00023315"/>
    </source>
</evidence>
<name>A0A381NJL7_9ZZZZ</name>